<evidence type="ECO:0000256" key="5">
    <source>
        <dbReference type="ARBA" id="ARBA00022977"/>
    </source>
</evidence>
<dbReference type="Proteomes" id="UP000266089">
    <property type="component" value="Unassembled WGS sequence"/>
</dbReference>
<accession>A0A399DZJ0</accession>
<dbReference type="PANTHER" id="PTHR20857:SF15">
    <property type="entry name" value="THIAMINE-PHOSPHATE SYNTHASE"/>
    <property type="match status" value="1"/>
</dbReference>
<feature type="binding site" evidence="9">
    <location>
        <position position="164"/>
    </location>
    <ligand>
        <name>2-[(2R,5Z)-2-carboxy-4-methylthiazol-5(2H)-ylidene]ethyl phosphate</name>
        <dbReference type="ChEBI" id="CHEBI:62899"/>
    </ligand>
</feature>
<dbReference type="Pfam" id="PF02581">
    <property type="entry name" value="TMP-TENI"/>
    <property type="match status" value="1"/>
</dbReference>
<dbReference type="GO" id="GO:0005737">
    <property type="term" value="C:cytoplasm"/>
    <property type="evidence" value="ECO:0007669"/>
    <property type="project" value="TreeGrafter"/>
</dbReference>
<comment type="caution">
    <text evidence="13">The sequence shown here is derived from an EMBL/GenBank/DDBJ whole genome shotgun (WGS) entry which is preliminary data.</text>
</comment>
<feature type="binding site" evidence="9">
    <location>
        <position position="69"/>
    </location>
    <ligand>
        <name>Mg(2+)</name>
        <dbReference type="ChEBI" id="CHEBI:18420"/>
    </ligand>
</feature>
<protein>
    <recommendedName>
        <fullName evidence="9">Thiamine-phosphate synthase</fullName>
        <shortName evidence="9">TP synthase</shortName>
        <shortName evidence="9">TPS</shortName>
        <ecNumber evidence="9">2.5.1.3</ecNumber>
    </recommendedName>
    <alternativeName>
        <fullName evidence="9">Thiamine-phosphate pyrophosphorylase</fullName>
        <shortName evidence="9">TMP pyrophosphorylase</shortName>
        <shortName evidence="9">TMP-PPase</shortName>
    </alternativeName>
</protein>
<dbReference type="HAMAP" id="MF_00097">
    <property type="entry name" value="TMP_synthase"/>
    <property type="match status" value="1"/>
</dbReference>
<evidence type="ECO:0000256" key="4">
    <source>
        <dbReference type="ARBA" id="ARBA00022842"/>
    </source>
</evidence>
<comment type="caution">
    <text evidence="9">Lacks conserved residue(s) required for the propagation of feature annotation.</text>
</comment>
<organism evidence="13 14">
    <name type="scientific">Meiothermus taiwanensis</name>
    <dbReference type="NCBI Taxonomy" id="172827"/>
    <lineage>
        <taxon>Bacteria</taxon>
        <taxon>Thermotogati</taxon>
        <taxon>Deinococcota</taxon>
        <taxon>Deinococci</taxon>
        <taxon>Thermales</taxon>
        <taxon>Thermaceae</taxon>
        <taxon>Meiothermus</taxon>
    </lineage>
</organism>
<reference evidence="13 14" key="1">
    <citation type="submission" date="2018-08" db="EMBL/GenBank/DDBJ databases">
        <title>Meiothermus cateniformans JCM 15151 genome sequencing project.</title>
        <authorList>
            <person name="Da Costa M.S."/>
            <person name="Albuquerque L."/>
            <person name="Raposo P."/>
            <person name="Froufe H.J.C."/>
            <person name="Barroso C.S."/>
            <person name="Egas C."/>
        </authorList>
    </citation>
    <scope>NUCLEOTIDE SEQUENCE [LARGE SCALE GENOMIC DNA]</scope>
    <source>
        <strain evidence="13 14">JCM 15151</strain>
    </source>
</reference>
<dbReference type="SUPFAM" id="SSF51391">
    <property type="entry name" value="Thiamin phosphate synthase"/>
    <property type="match status" value="1"/>
</dbReference>
<feature type="binding site" evidence="9">
    <location>
        <position position="137"/>
    </location>
    <ligand>
        <name>4-amino-2-methyl-5-(diphosphooxymethyl)pyrimidine</name>
        <dbReference type="ChEBI" id="CHEBI:57841"/>
    </ligand>
</feature>
<dbReference type="OrthoDB" id="9812206at2"/>
<evidence type="ECO:0000256" key="3">
    <source>
        <dbReference type="ARBA" id="ARBA00022723"/>
    </source>
</evidence>
<dbReference type="CDD" id="cd00564">
    <property type="entry name" value="TMP_TenI"/>
    <property type="match status" value="1"/>
</dbReference>
<sequence length="208" mass="22818">MHGKLYLVATPRPGQTQTELLHRLEAALEGGVDLLQLRAKNLEAQAILALGERLRALCVRYRVPLVINDRPDLAALLEADGVHLGQGDLSVAQARRFFAGWIGRSTHEPAQALREQAALEGSPGYLSVGPVWETPTKPGRPAAGLAYVRWAAQNLRLPWFAIGGIDEHTLPRVLEAGARRVAVVRSILDAPDPERAARQMRRWLDGLD</sequence>
<comment type="function">
    <text evidence="9">Condenses 4-methyl-5-(beta-hydroxyethyl)thiazole monophosphate (THZ-P) and 2-methyl-4-amino-5-hydroxymethyl pyrimidine pyrophosphate (HMP-PP) to form thiamine monophosphate (TMP).</text>
</comment>
<feature type="binding site" evidence="9">
    <location>
        <begin position="134"/>
        <end position="136"/>
    </location>
    <ligand>
        <name>2-[(2R,5Z)-2-carboxy-4-methylthiazol-5(2H)-ylidene]ethyl phosphate</name>
        <dbReference type="ChEBI" id="CHEBI:62899"/>
    </ligand>
</feature>
<dbReference type="InterPro" id="IPR034291">
    <property type="entry name" value="TMP_synthase"/>
</dbReference>
<dbReference type="InterPro" id="IPR036206">
    <property type="entry name" value="ThiamineP_synth_sf"/>
</dbReference>
<gene>
    <name evidence="9 13" type="primary">thiE</name>
    <name evidence="13" type="ORF">Mcate_01178</name>
</gene>
<dbReference type="PANTHER" id="PTHR20857">
    <property type="entry name" value="THIAMINE-PHOSPHATE PYROPHOSPHORYLASE"/>
    <property type="match status" value="1"/>
</dbReference>
<feature type="domain" description="Thiamine phosphate synthase/TenI" evidence="12">
    <location>
        <begin position="5"/>
        <end position="187"/>
    </location>
</feature>
<feature type="binding site" evidence="9">
    <location>
        <position position="105"/>
    </location>
    <ligand>
        <name>4-amino-2-methyl-5-(diphosphooxymethyl)pyrimidine</name>
        <dbReference type="ChEBI" id="CHEBI:57841"/>
    </ligand>
</feature>
<comment type="catalytic activity">
    <reaction evidence="8 9 10">
        <text>2-[(2R,5Z)-2-carboxy-4-methylthiazol-5(2H)-ylidene]ethyl phosphate + 4-amino-2-methyl-5-(diphosphooxymethyl)pyrimidine + 2 H(+) = thiamine phosphate + CO2 + diphosphate</text>
        <dbReference type="Rhea" id="RHEA:47844"/>
        <dbReference type="ChEBI" id="CHEBI:15378"/>
        <dbReference type="ChEBI" id="CHEBI:16526"/>
        <dbReference type="ChEBI" id="CHEBI:33019"/>
        <dbReference type="ChEBI" id="CHEBI:37575"/>
        <dbReference type="ChEBI" id="CHEBI:57841"/>
        <dbReference type="ChEBI" id="CHEBI:62899"/>
        <dbReference type="EC" id="2.5.1.3"/>
    </reaction>
</comment>
<evidence type="ECO:0000256" key="6">
    <source>
        <dbReference type="ARBA" id="ARBA00047334"/>
    </source>
</evidence>
<proteinExistence type="inferred from homology"/>
<dbReference type="GO" id="GO:0009228">
    <property type="term" value="P:thiamine biosynthetic process"/>
    <property type="evidence" value="ECO:0007669"/>
    <property type="project" value="UniProtKB-KW"/>
</dbReference>
<dbReference type="RefSeq" id="WP_027888387.1">
    <property type="nucleotide sequence ID" value="NZ_JBHSXZ010000011.1"/>
</dbReference>
<feature type="binding site" evidence="9">
    <location>
        <position position="68"/>
    </location>
    <ligand>
        <name>4-amino-2-methyl-5-(diphosphooxymethyl)pyrimidine</name>
        <dbReference type="ChEBI" id="CHEBI:57841"/>
    </ligand>
</feature>
<dbReference type="EMBL" id="QWKX01000023">
    <property type="protein sequence ID" value="RIH77675.1"/>
    <property type="molecule type" value="Genomic_DNA"/>
</dbReference>
<comment type="pathway">
    <text evidence="1 9 11">Cofactor biosynthesis; thiamine diphosphate biosynthesis; thiamine phosphate from 4-amino-2-methyl-5-diphosphomethylpyrimidine and 4-methyl-5-(2-phosphoethyl)-thiazole: step 1/1.</text>
</comment>
<keyword evidence="2 9" id="KW-0808">Transferase</keyword>
<dbReference type="Gene3D" id="3.20.20.70">
    <property type="entry name" value="Aldolase class I"/>
    <property type="match status" value="1"/>
</dbReference>
<dbReference type="GO" id="GO:0000287">
    <property type="term" value="F:magnesium ion binding"/>
    <property type="evidence" value="ECO:0007669"/>
    <property type="project" value="UniProtKB-UniRule"/>
</dbReference>
<comment type="similarity">
    <text evidence="9 10">Belongs to the thiamine-phosphate synthase family.</text>
</comment>
<evidence type="ECO:0000256" key="1">
    <source>
        <dbReference type="ARBA" id="ARBA00005165"/>
    </source>
</evidence>
<evidence type="ECO:0000313" key="14">
    <source>
        <dbReference type="Proteomes" id="UP000266089"/>
    </source>
</evidence>
<comment type="cofactor">
    <cofactor evidence="9">
        <name>Mg(2+)</name>
        <dbReference type="ChEBI" id="CHEBI:18420"/>
    </cofactor>
    <text evidence="9">Binds 1 Mg(2+) ion per subunit.</text>
</comment>
<evidence type="ECO:0000256" key="10">
    <source>
        <dbReference type="RuleBase" id="RU003826"/>
    </source>
</evidence>
<evidence type="ECO:0000256" key="9">
    <source>
        <dbReference type="HAMAP-Rule" id="MF_00097"/>
    </source>
</evidence>
<dbReference type="EC" id="2.5.1.3" evidence="9"/>
<comment type="catalytic activity">
    <reaction evidence="6 9 10">
        <text>4-methyl-5-(2-phosphooxyethyl)-thiazole + 4-amino-2-methyl-5-(diphosphooxymethyl)pyrimidine + H(+) = thiamine phosphate + diphosphate</text>
        <dbReference type="Rhea" id="RHEA:22328"/>
        <dbReference type="ChEBI" id="CHEBI:15378"/>
        <dbReference type="ChEBI" id="CHEBI:33019"/>
        <dbReference type="ChEBI" id="CHEBI:37575"/>
        <dbReference type="ChEBI" id="CHEBI:57841"/>
        <dbReference type="ChEBI" id="CHEBI:58296"/>
        <dbReference type="EC" id="2.5.1.3"/>
    </reaction>
</comment>
<evidence type="ECO:0000256" key="2">
    <source>
        <dbReference type="ARBA" id="ARBA00022679"/>
    </source>
</evidence>
<evidence type="ECO:0000256" key="11">
    <source>
        <dbReference type="RuleBase" id="RU004253"/>
    </source>
</evidence>
<dbReference type="GO" id="GO:0004789">
    <property type="term" value="F:thiamine-phosphate diphosphorylase activity"/>
    <property type="evidence" value="ECO:0007669"/>
    <property type="project" value="UniProtKB-UniRule"/>
</dbReference>
<feature type="binding site" evidence="9">
    <location>
        <position position="88"/>
    </location>
    <ligand>
        <name>Mg(2+)</name>
        <dbReference type="ChEBI" id="CHEBI:18420"/>
    </ligand>
</feature>
<evidence type="ECO:0000256" key="7">
    <source>
        <dbReference type="ARBA" id="ARBA00047851"/>
    </source>
</evidence>
<keyword evidence="3 9" id="KW-0479">Metal-binding</keyword>
<evidence type="ECO:0000259" key="12">
    <source>
        <dbReference type="Pfam" id="PF02581"/>
    </source>
</evidence>
<feature type="binding site" evidence="9">
    <location>
        <begin position="36"/>
        <end position="40"/>
    </location>
    <ligand>
        <name>4-amino-2-methyl-5-(diphosphooxymethyl)pyrimidine</name>
        <dbReference type="ChEBI" id="CHEBI:57841"/>
    </ligand>
</feature>
<dbReference type="InterPro" id="IPR013785">
    <property type="entry name" value="Aldolase_TIM"/>
</dbReference>
<comment type="catalytic activity">
    <reaction evidence="7 9 10">
        <text>2-(2-carboxy-4-methylthiazol-5-yl)ethyl phosphate + 4-amino-2-methyl-5-(diphosphooxymethyl)pyrimidine + 2 H(+) = thiamine phosphate + CO2 + diphosphate</text>
        <dbReference type="Rhea" id="RHEA:47848"/>
        <dbReference type="ChEBI" id="CHEBI:15378"/>
        <dbReference type="ChEBI" id="CHEBI:16526"/>
        <dbReference type="ChEBI" id="CHEBI:33019"/>
        <dbReference type="ChEBI" id="CHEBI:37575"/>
        <dbReference type="ChEBI" id="CHEBI:57841"/>
        <dbReference type="ChEBI" id="CHEBI:62890"/>
        <dbReference type="EC" id="2.5.1.3"/>
    </reaction>
</comment>
<dbReference type="GO" id="GO:0009229">
    <property type="term" value="P:thiamine diphosphate biosynthetic process"/>
    <property type="evidence" value="ECO:0007669"/>
    <property type="project" value="UniProtKB-UniRule"/>
</dbReference>
<dbReference type="NCBIfam" id="TIGR00693">
    <property type="entry name" value="thiE"/>
    <property type="match status" value="1"/>
</dbReference>
<keyword evidence="5 9" id="KW-0784">Thiamine biosynthesis</keyword>
<dbReference type="AlphaFoldDB" id="A0A399DZJ0"/>
<dbReference type="InterPro" id="IPR022998">
    <property type="entry name" value="ThiamineP_synth_TenI"/>
</dbReference>
<evidence type="ECO:0000313" key="13">
    <source>
        <dbReference type="EMBL" id="RIH77675.1"/>
    </source>
</evidence>
<evidence type="ECO:0000256" key="8">
    <source>
        <dbReference type="ARBA" id="ARBA00047883"/>
    </source>
</evidence>
<dbReference type="UniPathway" id="UPA00060">
    <property type="reaction ID" value="UER00141"/>
</dbReference>
<keyword evidence="4 9" id="KW-0460">Magnesium</keyword>
<name>A0A399DZJ0_9DEIN</name>